<comment type="caution">
    <text evidence="1">The sequence shown here is derived from an EMBL/GenBank/DDBJ whole genome shotgun (WGS) entry which is preliminary data.</text>
</comment>
<organism evidence="1 2">
    <name type="scientific">Lipomyces orientalis</name>
    <dbReference type="NCBI Taxonomy" id="1233043"/>
    <lineage>
        <taxon>Eukaryota</taxon>
        <taxon>Fungi</taxon>
        <taxon>Dikarya</taxon>
        <taxon>Ascomycota</taxon>
        <taxon>Saccharomycotina</taxon>
        <taxon>Lipomycetes</taxon>
        <taxon>Lipomycetales</taxon>
        <taxon>Lipomycetaceae</taxon>
        <taxon>Lipomyces</taxon>
    </lineage>
</organism>
<protein>
    <submittedName>
        <fullName evidence="1">UAA transporter family-domain-containing protein</fullName>
    </submittedName>
</protein>
<keyword evidence="2" id="KW-1185">Reference proteome</keyword>
<proteinExistence type="predicted"/>
<evidence type="ECO:0000313" key="2">
    <source>
        <dbReference type="Proteomes" id="UP001489719"/>
    </source>
</evidence>
<gene>
    <name evidence="1" type="ORF">V1517DRAFT_313913</name>
</gene>
<sequence length="420" mass="45485">MVSARRGPRKPHSSTTLLVACPPKASDQPHSGYDIMATKTVQRNHKAKKSSGPLHERSVVSDKPNGAGSNPSTASVAKAYLQLGAAQWAVILALIFGGCCSNVFTLEAIVKEDPRAGNLITFVQFLFVAIEGYAHFFTPSRPPIFLPKPHVPFTRYSVIVTMFFAVSFLNNYVWKYHISVPVHIIFRSGGTVMTMVVGALVGKRYSKAQVASISLLTVGVVAATLSDAKKNEPSQVETTVATTKEFAIGMLILFLAQALSAVMSQITELTYSQYGNHWRENLFYMHFLTLPLFFLARKSITDEFATLSASPRIALVPASVAPYVPRLSAPQSIVHLLLNAATQYICVRGVNNLAGTATAVTVTTVLNVRKCVSLLLSIYMFGNNLSPGTVLGAALVFGGAAWYSLESSRLREAQKRAKAV</sequence>
<name>A0ACC3TWS9_9ASCO</name>
<dbReference type="EMBL" id="MU970039">
    <property type="protein sequence ID" value="KAK9325637.1"/>
    <property type="molecule type" value="Genomic_DNA"/>
</dbReference>
<reference evidence="2" key="1">
    <citation type="journal article" date="2024" name="Front. Bioeng. Biotechnol.">
        <title>Genome-scale model development and genomic sequencing of the oleaginous clade Lipomyces.</title>
        <authorList>
            <person name="Czajka J.J."/>
            <person name="Han Y."/>
            <person name="Kim J."/>
            <person name="Mondo S.J."/>
            <person name="Hofstad B.A."/>
            <person name="Robles A."/>
            <person name="Haridas S."/>
            <person name="Riley R."/>
            <person name="LaButti K."/>
            <person name="Pangilinan J."/>
            <person name="Andreopoulos W."/>
            <person name="Lipzen A."/>
            <person name="Yan J."/>
            <person name="Wang M."/>
            <person name="Ng V."/>
            <person name="Grigoriev I.V."/>
            <person name="Spatafora J.W."/>
            <person name="Magnuson J.K."/>
            <person name="Baker S.E."/>
            <person name="Pomraning K.R."/>
        </authorList>
    </citation>
    <scope>NUCLEOTIDE SEQUENCE [LARGE SCALE GENOMIC DNA]</scope>
    <source>
        <strain evidence="2">CBS 10300</strain>
    </source>
</reference>
<accession>A0ACC3TWS9</accession>
<dbReference type="Proteomes" id="UP001489719">
    <property type="component" value="Unassembled WGS sequence"/>
</dbReference>
<evidence type="ECO:0000313" key="1">
    <source>
        <dbReference type="EMBL" id="KAK9325637.1"/>
    </source>
</evidence>